<sequence length="302" mass="33668">MVYVTTGWILAYTLCLASIGLFAYAYALSRDKRILAFGSILVNMLLVTALIMIMTFGAIKQRTLSFILLNALSLYGLSVPFYIIETAGLKPRFSLVVFVAYLCSLTVANVLLANGHGVLPFLTIMTPFALTFFAVFSPSLRSPSERPVSYVAFWRDIRSLGFGVFLIVSLATSLYYAVFRGAIKENRLANSLFYSGLTIAYQIPCLVFAAKVIREKRRRGRFAAAEAVGRLSVREREVAEKLCMGLKYEEIAQQLFVSLATIKKHAYNIYRKLDISNARQLINLMRETEGSGTTTPSDKPQP</sequence>
<evidence type="ECO:0000256" key="4">
    <source>
        <dbReference type="SAM" id="Phobius"/>
    </source>
</evidence>
<dbReference type="InterPro" id="IPR036388">
    <property type="entry name" value="WH-like_DNA-bd_sf"/>
</dbReference>
<dbReference type="Pfam" id="PF00196">
    <property type="entry name" value="GerE"/>
    <property type="match status" value="1"/>
</dbReference>
<evidence type="ECO:0000256" key="1">
    <source>
        <dbReference type="ARBA" id="ARBA00023015"/>
    </source>
</evidence>
<feature type="transmembrane region" description="Helical" evidence="4">
    <location>
        <begin position="6"/>
        <end position="27"/>
    </location>
</feature>
<feature type="transmembrane region" description="Helical" evidence="4">
    <location>
        <begin position="157"/>
        <end position="179"/>
    </location>
</feature>
<keyword evidence="2" id="KW-0238">DNA-binding</keyword>
<feature type="transmembrane region" description="Helical" evidence="4">
    <location>
        <begin position="118"/>
        <end position="136"/>
    </location>
</feature>
<accession>A0A644TWI7</accession>
<organism evidence="6">
    <name type="scientific">bioreactor metagenome</name>
    <dbReference type="NCBI Taxonomy" id="1076179"/>
    <lineage>
        <taxon>unclassified sequences</taxon>
        <taxon>metagenomes</taxon>
        <taxon>ecological metagenomes</taxon>
    </lineage>
</organism>
<dbReference type="GO" id="GO:0006355">
    <property type="term" value="P:regulation of DNA-templated transcription"/>
    <property type="evidence" value="ECO:0007669"/>
    <property type="project" value="InterPro"/>
</dbReference>
<feature type="transmembrane region" description="Helical" evidence="4">
    <location>
        <begin position="65"/>
        <end position="84"/>
    </location>
</feature>
<dbReference type="GO" id="GO:0003677">
    <property type="term" value="F:DNA binding"/>
    <property type="evidence" value="ECO:0007669"/>
    <property type="project" value="UniProtKB-KW"/>
</dbReference>
<keyword evidence="4" id="KW-1133">Transmembrane helix</keyword>
<evidence type="ECO:0000256" key="2">
    <source>
        <dbReference type="ARBA" id="ARBA00023125"/>
    </source>
</evidence>
<gene>
    <name evidence="6" type="ORF">SDC9_16319</name>
</gene>
<evidence type="ECO:0000313" key="6">
    <source>
        <dbReference type="EMBL" id="MPL70562.1"/>
    </source>
</evidence>
<feature type="transmembrane region" description="Helical" evidence="4">
    <location>
        <begin position="93"/>
        <end position="112"/>
    </location>
</feature>
<dbReference type="InterPro" id="IPR000792">
    <property type="entry name" value="Tscrpt_reg_LuxR_C"/>
</dbReference>
<name>A0A644TWI7_9ZZZZ</name>
<proteinExistence type="predicted"/>
<dbReference type="AlphaFoldDB" id="A0A644TWI7"/>
<feature type="domain" description="HTH luxR-type" evidence="5">
    <location>
        <begin position="224"/>
        <end position="289"/>
    </location>
</feature>
<keyword evidence="1" id="KW-0805">Transcription regulation</keyword>
<dbReference type="PANTHER" id="PTHR44688:SF16">
    <property type="entry name" value="DNA-BINDING TRANSCRIPTIONAL ACTIVATOR DEVR_DOSR"/>
    <property type="match status" value="1"/>
</dbReference>
<dbReference type="EMBL" id="VSSQ01000053">
    <property type="protein sequence ID" value="MPL70562.1"/>
    <property type="molecule type" value="Genomic_DNA"/>
</dbReference>
<protein>
    <recommendedName>
        <fullName evidence="5">HTH luxR-type domain-containing protein</fullName>
    </recommendedName>
</protein>
<feature type="transmembrane region" description="Helical" evidence="4">
    <location>
        <begin position="34"/>
        <end position="59"/>
    </location>
</feature>
<dbReference type="PRINTS" id="PR00038">
    <property type="entry name" value="HTHLUXR"/>
</dbReference>
<dbReference type="PROSITE" id="PS00622">
    <property type="entry name" value="HTH_LUXR_1"/>
    <property type="match status" value="1"/>
</dbReference>
<dbReference type="SMART" id="SM00421">
    <property type="entry name" value="HTH_LUXR"/>
    <property type="match status" value="1"/>
</dbReference>
<feature type="transmembrane region" description="Helical" evidence="4">
    <location>
        <begin position="191"/>
        <end position="213"/>
    </location>
</feature>
<dbReference type="Gene3D" id="1.10.10.10">
    <property type="entry name" value="Winged helix-like DNA-binding domain superfamily/Winged helix DNA-binding domain"/>
    <property type="match status" value="1"/>
</dbReference>
<dbReference type="SUPFAM" id="SSF46894">
    <property type="entry name" value="C-terminal effector domain of the bipartite response regulators"/>
    <property type="match status" value="1"/>
</dbReference>
<evidence type="ECO:0000256" key="3">
    <source>
        <dbReference type="ARBA" id="ARBA00023163"/>
    </source>
</evidence>
<keyword evidence="4" id="KW-0812">Transmembrane</keyword>
<dbReference type="PANTHER" id="PTHR44688">
    <property type="entry name" value="DNA-BINDING TRANSCRIPTIONAL ACTIVATOR DEVR_DOSR"/>
    <property type="match status" value="1"/>
</dbReference>
<dbReference type="CDD" id="cd06170">
    <property type="entry name" value="LuxR_C_like"/>
    <property type="match status" value="1"/>
</dbReference>
<evidence type="ECO:0000259" key="5">
    <source>
        <dbReference type="PROSITE" id="PS50043"/>
    </source>
</evidence>
<comment type="caution">
    <text evidence="6">The sequence shown here is derived from an EMBL/GenBank/DDBJ whole genome shotgun (WGS) entry which is preliminary data.</text>
</comment>
<keyword evidence="4" id="KW-0472">Membrane</keyword>
<keyword evidence="3" id="KW-0804">Transcription</keyword>
<reference evidence="6" key="1">
    <citation type="submission" date="2019-08" db="EMBL/GenBank/DDBJ databases">
        <authorList>
            <person name="Kucharzyk K."/>
            <person name="Murdoch R.W."/>
            <person name="Higgins S."/>
            <person name="Loffler F."/>
        </authorList>
    </citation>
    <scope>NUCLEOTIDE SEQUENCE</scope>
</reference>
<dbReference type="PROSITE" id="PS50043">
    <property type="entry name" value="HTH_LUXR_2"/>
    <property type="match status" value="1"/>
</dbReference>
<dbReference type="InterPro" id="IPR016032">
    <property type="entry name" value="Sig_transdc_resp-reg_C-effctor"/>
</dbReference>